<gene>
    <name evidence="1" type="ORF">JAAARDRAFT_41821</name>
</gene>
<dbReference type="InParanoid" id="A0A067PJU8"/>
<dbReference type="EMBL" id="KL197756">
    <property type="protein sequence ID" value="KDQ50731.1"/>
    <property type="molecule type" value="Genomic_DNA"/>
</dbReference>
<evidence type="ECO:0000313" key="2">
    <source>
        <dbReference type="Proteomes" id="UP000027265"/>
    </source>
</evidence>
<keyword evidence="2" id="KW-1185">Reference proteome</keyword>
<name>A0A067PJU8_9AGAM</name>
<reference evidence="2" key="1">
    <citation type="journal article" date="2014" name="Proc. Natl. Acad. Sci. U.S.A.">
        <title>Extensive sampling of basidiomycete genomes demonstrates inadequacy of the white-rot/brown-rot paradigm for wood decay fungi.</title>
        <authorList>
            <person name="Riley R."/>
            <person name="Salamov A.A."/>
            <person name="Brown D.W."/>
            <person name="Nagy L.G."/>
            <person name="Floudas D."/>
            <person name="Held B.W."/>
            <person name="Levasseur A."/>
            <person name="Lombard V."/>
            <person name="Morin E."/>
            <person name="Otillar R."/>
            <person name="Lindquist E.A."/>
            <person name="Sun H."/>
            <person name="LaButti K.M."/>
            <person name="Schmutz J."/>
            <person name="Jabbour D."/>
            <person name="Luo H."/>
            <person name="Baker S.E."/>
            <person name="Pisabarro A.G."/>
            <person name="Walton J.D."/>
            <person name="Blanchette R.A."/>
            <person name="Henrissat B."/>
            <person name="Martin F."/>
            <person name="Cullen D."/>
            <person name="Hibbett D.S."/>
            <person name="Grigoriev I.V."/>
        </authorList>
    </citation>
    <scope>NUCLEOTIDE SEQUENCE [LARGE SCALE GENOMIC DNA]</scope>
    <source>
        <strain evidence="2">MUCL 33604</strain>
    </source>
</reference>
<accession>A0A067PJU8</accession>
<sequence length="118" mass="13143">METDPAVFQLDKEALSVGASVLTASGRPVESFLLLERHAVKPSSPLPPQSPSPSFPQIALDIKALNPYESSLNQIDRPDIVCFLWDNMSKRCALEPDVVTLNILLEAGIRAFWVLWRR</sequence>
<dbReference type="AlphaFoldDB" id="A0A067PJU8"/>
<organism evidence="1 2">
    <name type="scientific">Jaapia argillacea MUCL 33604</name>
    <dbReference type="NCBI Taxonomy" id="933084"/>
    <lineage>
        <taxon>Eukaryota</taxon>
        <taxon>Fungi</taxon>
        <taxon>Dikarya</taxon>
        <taxon>Basidiomycota</taxon>
        <taxon>Agaricomycotina</taxon>
        <taxon>Agaricomycetes</taxon>
        <taxon>Agaricomycetidae</taxon>
        <taxon>Jaapiales</taxon>
        <taxon>Jaapiaceae</taxon>
        <taxon>Jaapia</taxon>
    </lineage>
</organism>
<dbReference type="STRING" id="933084.A0A067PJU8"/>
<dbReference type="HOGENOM" id="CLU_2073508_0_0_1"/>
<dbReference type="Proteomes" id="UP000027265">
    <property type="component" value="Unassembled WGS sequence"/>
</dbReference>
<proteinExistence type="predicted"/>
<protein>
    <submittedName>
        <fullName evidence="1">Uncharacterized protein</fullName>
    </submittedName>
</protein>
<evidence type="ECO:0000313" key="1">
    <source>
        <dbReference type="EMBL" id="KDQ50731.1"/>
    </source>
</evidence>